<dbReference type="GO" id="GO:0022857">
    <property type="term" value="F:transmembrane transporter activity"/>
    <property type="evidence" value="ECO:0007669"/>
    <property type="project" value="InterPro"/>
</dbReference>
<feature type="transmembrane region" description="Helical" evidence="7">
    <location>
        <begin position="179"/>
        <end position="202"/>
    </location>
</feature>
<proteinExistence type="predicted"/>
<feature type="transmembrane region" description="Helical" evidence="7">
    <location>
        <begin position="421"/>
        <end position="439"/>
    </location>
</feature>
<feature type="transmembrane region" description="Helical" evidence="7">
    <location>
        <begin position="14"/>
        <end position="33"/>
    </location>
</feature>
<protein>
    <recommendedName>
        <fullName evidence="8">Major facilitator superfamily (MFS) profile domain-containing protein</fullName>
    </recommendedName>
</protein>
<dbReference type="SUPFAM" id="SSF103473">
    <property type="entry name" value="MFS general substrate transporter"/>
    <property type="match status" value="1"/>
</dbReference>
<dbReference type="PROSITE" id="PS50850">
    <property type="entry name" value="MFS"/>
    <property type="match status" value="1"/>
</dbReference>
<dbReference type="EMBL" id="HBNR01089479">
    <property type="protein sequence ID" value="CAE4668100.1"/>
    <property type="molecule type" value="Transcribed_RNA"/>
</dbReference>
<feature type="transmembrane region" description="Helical" evidence="7">
    <location>
        <begin position="323"/>
        <end position="345"/>
    </location>
</feature>
<sequence>MDHTLGWWGTVSKVFTVLGFLLIIGAGAAVVLLGRSAVAGELQTEEGRKAIDRWSAMYKVMLFTVWENISNAQYAPNISQVQLELGASRSQISMSVLENSIVKAFAGLLIGMLADHIGRRKTILFFLGLMHVSTAACGWAPDARWFLAARFIQGVAQGGTVIVAGVIRDLFPVAEERATAFALFTSILMVVPLAAPSIGGFLGELIGWRLVFIMLLPGMFFSWTQMYLYLPETLVVKPDIGSSYWSEVGRLLGNYQLMSLIISLAMASAPASMTASNIPIILEGDMGVTPLQMALILGATTVLFMIGFMMSDGLSKTFGVLNLLRIGVTCALLPVTSYLTSGLALPHSVVMLISCQFLNGLVMGPFLMAADVLYMQPLEEVYALAEAFKTLLMLGLSPLLISVPGTILVSRSDNPVRSCTLIIASCISMAMFTAWAGFLSHPPEYALKVQAEFEAKRAAKAAEKEREEAKPQGEPPAGQAPATEGLRPAGALLEKKG</sequence>
<dbReference type="Pfam" id="PF07690">
    <property type="entry name" value="MFS_1"/>
    <property type="match status" value="1"/>
</dbReference>
<dbReference type="Gene3D" id="1.20.1720.10">
    <property type="entry name" value="Multidrug resistance protein D"/>
    <property type="match status" value="1"/>
</dbReference>
<reference evidence="9" key="1">
    <citation type="submission" date="2021-01" db="EMBL/GenBank/DDBJ databases">
        <authorList>
            <person name="Corre E."/>
            <person name="Pelletier E."/>
            <person name="Niang G."/>
            <person name="Scheremetjew M."/>
            <person name="Finn R."/>
            <person name="Kale V."/>
            <person name="Holt S."/>
            <person name="Cochrane G."/>
            <person name="Meng A."/>
            <person name="Brown T."/>
            <person name="Cohen L."/>
        </authorList>
    </citation>
    <scope>NUCLEOTIDE SEQUENCE</scope>
    <source>
        <strain evidence="9">CCMP3105</strain>
    </source>
</reference>
<dbReference type="InterPro" id="IPR011701">
    <property type="entry name" value="MFS"/>
</dbReference>
<evidence type="ECO:0000256" key="7">
    <source>
        <dbReference type="SAM" id="Phobius"/>
    </source>
</evidence>
<dbReference type="InterPro" id="IPR036259">
    <property type="entry name" value="MFS_trans_sf"/>
</dbReference>
<dbReference type="AlphaFoldDB" id="A0A7S4T7K0"/>
<evidence type="ECO:0000313" key="9">
    <source>
        <dbReference type="EMBL" id="CAE4668100.1"/>
    </source>
</evidence>
<dbReference type="InterPro" id="IPR020846">
    <property type="entry name" value="MFS_dom"/>
</dbReference>
<feature type="domain" description="Major facilitator superfamily (MFS) profile" evidence="8">
    <location>
        <begin position="20"/>
        <end position="443"/>
    </location>
</feature>
<feature type="region of interest" description="Disordered" evidence="6">
    <location>
        <begin position="458"/>
        <end position="497"/>
    </location>
</feature>
<evidence type="ECO:0000256" key="1">
    <source>
        <dbReference type="ARBA" id="ARBA00004141"/>
    </source>
</evidence>
<feature type="transmembrane region" description="Helical" evidence="7">
    <location>
        <begin position="351"/>
        <end position="374"/>
    </location>
</feature>
<evidence type="ECO:0000256" key="3">
    <source>
        <dbReference type="ARBA" id="ARBA00022692"/>
    </source>
</evidence>
<name>A0A7S4T7K0_9DINO</name>
<comment type="subcellular location">
    <subcellularLocation>
        <location evidence="1">Membrane</location>
        <topology evidence="1">Multi-pass membrane protein</topology>
    </subcellularLocation>
</comment>
<evidence type="ECO:0000256" key="6">
    <source>
        <dbReference type="SAM" id="MobiDB-lite"/>
    </source>
</evidence>
<organism evidence="9">
    <name type="scientific">Alexandrium monilatum</name>
    <dbReference type="NCBI Taxonomy" id="311494"/>
    <lineage>
        <taxon>Eukaryota</taxon>
        <taxon>Sar</taxon>
        <taxon>Alveolata</taxon>
        <taxon>Dinophyceae</taxon>
        <taxon>Gonyaulacales</taxon>
        <taxon>Pyrocystaceae</taxon>
        <taxon>Alexandrium</taxon>
    </lineage>
</organism>
<feature type="compositionally biased region" description="Basic and acidic residues" evidence="6">
    <location>
        <begin position="458"/>
        <end position="471"/>
    </location>
</feature>
<feature type="transmembrane region" description="Helical" evidence="7">
    <location>
        <begin position="208"/>
        <end position="230"/>
    </location>
</feature>
<keyword evidence="3 7" id="KW-0812">Transmembrane</keyword>
<evidence type="ECO:0000256" key="4">
    <source>
        <dbReference type="ARBA" id="ARBA00022989"/>
    </source>
</evidence>
<dbReference type="PANTHER" id="PTHR23502:SF132">
    <property type="entry name" value="POLYAMINE TRANSPORTER 2-RELATED"/>
    <property type="match status" value="1"/>
</dbReference>
<keyword evidence="2" id="KW-0813">Transport</keyword>
<evidence type="ECO:0000256" key="2">
    <source>
        <dbReference type="ARBA" id="ARBA00022448"/>
    </source>
</evidence>
<keyword evidence="5 7" id="KW-0472">Membrane</keyword>
<feature type="transmembrane region" description="Helical" evidence="7">
    <location>
        <begin position="291"/>
        <end position="311"/>
    </location>
</feature>
<dbReference type="PANTHER" id="PTHR23502">
    <property type="entry name" value="MAJOR FACILITATOR SUPERFAMILY"/>
    <property type="match status" value="1"/>
</dbReference>
<evidence type="ECO:0000259" key="8">
    <source>
        <dbReference type="PROSITE" id="PS50850"/>
    </source>
</evidence>
<feature type="transmembrane region" description="Helical" evidence="7">
    <location>
        <begin position="122"/>
        <end position="141"/>
    </location>
</feature>
<dbReference type="GO" id="GO:0005886">
    <property type="term" value="C:plasma membrane"/>
    <property type="evidence" value="ECO:0007669"/>
    <property type="project" value="TreeGrafter"/>
</dbReference>
<accession>A0A7S4T7K0</accession>
<evidence type="ECO:0000256" key="5">
    <source>
        <dbReference type="ARBA" id="ARBA00023136"/>
    </source>
</evidence>
<keyword evidence="4 7" id="KW-1133">Transmembrane helix</keyword>
<feature type="transmembrane region" description="Helical" evidence="7">
    <location>
        <begin position="147"/>
        <end position="167"/>
    </location>
</feature>
<feature type="transmembrane region" description="Helical" evidence="7">
    <location>
        <begin position="251"/>
        <end position="271"/>
    </location>
</feature>
<gene>
    <name evidence="9" type="ORF">AMON00008_LOCUS64189</name>
</gene>